<evidence type="ECO:0000313" key="2">
    <source>
        <dbReference type="Proteomes" id="UP000829364"/>
    </source>
</evidence>
<dbReference type="RefSeq" id="XP_047842992.1">
    <property type="nucleotide sequence ID" value="XM_047987008.1"/>
</dbReference>
<dbReference type="AlphaFoldDB" id="A0A9Q8QHZ4"/>
<proteinExistence type="predicted"/>
<reference evidence="1" key="1">
    <citation type="submission" date="2021-11" db="EMBL/GenBank/DDBJ databases">
        <title>Purpureocillium_takamizusanense_genome.</title>
        <authorList>
            <person name="Nguyen N.-H."/>
        </authorList>
    </citation>
    <scope>NUCLEOTIDE SEQUENCE</scope>
    <source>
        <strain evidence="1">PT3</strain>
    </source>
</reference>
<keyword evidence="2" id="KW-1185">Reference proteome</keyword>
<dbReference type="KEGG" id="ptkz:JDV02_005693"/>
<protein>
    <submittedName>
        <fullName evidence="1">Uncharacterized protein</fullName>
    </submittedName>
</protein>
<accession>A0A9Q8QHZ4</accession>
<dbReference type="EMBL" id="CP086358">
    <property type="protein sequence ID" value="UNI19511.1"/>
    <property type="molecule type" value="Genomic_DNA"/>
</dbReference>
<organism evidence="1 2">
    <name type="scientific">Purpureocillium takamizusanense</name>
    <dbReference type="NCBI Taxonomy" id="2060973"/>
    <lineage>
        <taxon>Eukaryota</taxon>
        <taxon>Fungi</taxon>
        <taxon>Dikarya</taxon>
        <taxon>Ascomycota</taxon>
        <taxon>Pezizomycotina</taxon>
        <taxon>Sordariomycetes</taxon>
        <taxon>Hypocreomycetidae</taxon>
        <taxon>Hypocreales</taxon>
        <taxon>Ophiocordycipitaceae</taxon>
        <taxon>Purpureocillium</taxon>
    </lineage>
</organism>
<sequence length="133" mass="14955">MPGFIVPTNDSYATLTIHAHGFKLTPTEELLQRVRNPGEIMEILCPRLNSGGVPFRIMAADNNRVISVLFANVQSARQAWCGMMNQCGDEMRRDFEVSDEIDVTVTYGPDGGVMDMRIDCPGQENLIHLRENW</sequence>
<dbReference type="GeneID" id="72067642"/>
<gene>
    <name evidence="1" type="ORF">JDV02_005693</name>
</gene>
<name>A0A9Q8QHZ4_9HYPO</name>
<dbReference type="Proteomes" id="UP000829364">
    <property type="component" value="Chromosome 5"/>
</dbReference>
<evidence type="ECO:0000313" key="1">
    <source>
        <dbReference type="EMBL" id="UNI19511.1"/>
    </source>
</evidence>